<dbReference type="GO" id="GO:0017000">
    <property type="term" value="P:antibiotic biosynthetic process"/>
    <property type="evidence" value="ECO:0007669"/>
    <property type="project" value="InterPro"/>
</dbReference>
<dbReference type="InterPro" id="IPR041013">
    <property type="entry name" value="AOC-like"/>
</dbReference>
<gene>
    <name evidence="2" type="ORF">CC117_16630</name>
</gene>
<proteinExistence type="predicted"/>
<protein>
    <recommendedName>
        <fullName evidence="1">Allene oxide cyclase barrel-like domain-containing protein</fullName>
    </recommendedName>
</protein>
<dbReference type="EMBL" id="MBLM01000112">
    <property type="protein sequence ID" value="OHV37609.1"/>
    <property type="molecule type" value="Genomic_DNA"/>
</dbReference>
<sequence length="141" mass="15351">MSQQPSGLIIIGPLTEVTTELKLGDGVLGAPKVGDYGTYQDDLIDADDKKIGEVFGRAEGVYQRPSDGHLFSWYVEDITLPDGTATYEGPLDVTAAQSSVLLRFPIIGTGGRYEGLLGVREARVLNPKLYVDVRFVFFPEV</sequence>
<feature type="domain" description="Allene oxide cyclase barrel-like" evidence="1">
    <location>
        <begin position="15"/>
        <end position="137"/>
    </location>
</feature>
<evidence type="ECO:0000259" key="1">
    <source>
        <dbReference type="Pfam" id="PF18678"/>
    </source>
</evidence>
<dbReference type="RefSeq" id="WP_071084438.1">
    <property type="nucleotide sequence ID" value="NZ_MBLM01000112.1"/>
</dbReference>
<organism evidence="2 3">
    <name type="scientific">Parafrankia colletiae</name>
    <dbReference type="NCBI Taxonomy" id="573497"/>
    <lineage>
        <taxon>Bacteria</taxon>
        <taxon>Bacillati</taxon>
        <taxon>Actinomycetota</taxon>
        <taxon>Actinomycetes</taxon>
        <taxon>Frankiales</taxon>
        <taxon>Frankiaceae</taxon>
        <taxon>Parafrankia</taxon>
    </lineage>
</organism>
<evidence type="ECO:0000313" key="2">
    <source>
        <dbReference type="EMBL" id="OHV37609.1"/>
    </source>
</evidence>
<dbReference type="AlphaFoldDB" id="A0A1S1QVM7"/>
<dbReference type="Proteomes" id="UP000179627">
    <property type="component" value="Unassembled WGS sequence"/>
</dbReference>
<name>A0A1S1QVM7_9ACTN</name>
<keyword evidence="3" id="KW-1185">Reference proteome</keyword>
<accession>A0A1S1QVM7</accession>
<reference evidence="3" key="1">
    <citation type="submission" date="2016-07" db="EMBL/GenBank/DDBJ databases">
        <title>Sequence Frankia sp. strain CcI1.17.</title>
        <authorList>
            <person name="Ghodhbane-Gtari F."/>
            <person name="Swanson E."/>
            <person name="Gueddou A."/>
            <person name="Morris K."/>
            <person name="Hezbri K."/>
            <person name="Ktari A."/>
            <person name="Nouioui I."/>
            <person name="Abebe-Akele F."/>
            <person name="Simpson S."/>
            <person name="Thomas K."/>
            <person name="Gtari M."/>
            <person name="Tisa L.S."/>
            <person name="Hurst S."/>
        </authorList>
    </citation>
    <scope>NUCLEOTIDE SEQUENCE [LARGE SCALE GENOMIC DNA]</scope>
    <source>
        <strain evidence="3">Cc1.17</strain>
    </source>
</reference>
<dbReference type="Pfam" id="PF18678">
    <property type="entry name" value="AOC_like"/>
    <property type="match status" value="1"/>
</dbReference>
<dbReference type="OrthoDB" id="3629632at2"/>
<dbReference type="GO" id="GO:0016853">
    <property type="term" value="F:isomerase activity"/>
    <property type="evidence" value="ECO:0007669"/>
    <property type="project" value="InterPro"/>
</dbReference>
<comment type="caution">
    <text evidence="2">The sequence shown here is derived from an EMBL/GenBank/DDBJ whole genome shotgun (WGS) entry which is preliminary data.</text>
</comment>
<evidence type="ECO:0000313" key="3">
    <source>
        <dbReference type="Proteomes" id="UP000179627"/>
    </source>
</evidence>